<gene>
    <name evidence="3" type="ORF">EI555_013600</name>
</gene>
<dbReference type="EMBL" id="RWIC01000016">
    <property type="protein sequence ID" value="TKC52964.1"/>
    <property type="molecule type" value="Genomic_DNA"/>
</dbReference>
<protein>
    <recommendedName>
        <fullName evidence="2">PiggyBac transposable element-derived protein domain-containing protein</fullName>
    </recommendedName>
</protein>
<dbReference type="Pfam" id="PF13843">
    <property type="entry name" value="DDE_Tnp_1_7"/>
    <property type="match status" value="1"/>
</dbReference>
<feature type="non-terminal residue" evidence="3">
    <location>
        <position position="353"/>
    </location>
</feature>
<feature type="domain" description="PiggyBac transposable element-derived protein" evidence="2">
    <location>
        <begin position="84"/>
        <end position="162"/>
    </location>
</feature>
<dbReference type="PANTHER" id="PTHR47055:SF3">
    <property type="entry name" value="PHORBOL-ESTER_DAG-TYPE DOMAIN-CONTAINING PROTEIN"/>
    <property type="match status" value="1"/>
</dbReference>
<dbReference type="InterPro" id="IPR029526">
    <property type="entry name" value="PGBD"/>
</dbReference>
<organism evidence="3 4">
    <name type="scientific">Monodon monoceros</name>
    <name type="common">Narwhal</name>
    <name type="synonym">Ceratodon monodon</name>
    <dbReference type="NCBI Taxonomy" id="40151"/>
    <lineage>
        <taxon>Eukaryota</taxon>
        <taxon>Metazoa</taxon>
        <taxon>Chordata</taxon>
        <taxon>Craniata</taxon>
        <taxon>Vertebrata</taxon>
        <taxon>Euteleostomi</taxon>
        <taxon>Mammalia</taxon>
        <taxon>Eutheria</taxon>
        <taxon>Laurasiatheria</taxon>
        <taxon>Artiodactyla</taxon>
        <taxon>Whippomorpha</taxon>
        <taxon>Cetacea</taxon>
        <taxon>Odontoceti</taxon>
        <taxon>Monodontidae</taxon>
        <taxon>Monodon</taxon>
    </lineage>
</organism>
<proteinExistence type="predicted"/>
<dbReference type="Proteomes" id="UP000308365">
    <property type="component" value="Unassembled WGS sequence"/>
</dbReference>
<reference evidence="4" key="1">
    <citation type="journal article" date="2019" name="IScience">
        <title>Narwhal Genome Reveals Long-Term Low Genetic Diversity despite Current Large Abundance Size.</title>
        <authorList>
            <person name="Westbury M.V."/>
            <person name="Petersen B."/>
            <person name="Garde E."/>
            <person name="Heide-Jorgensen M.P."/>
            <person name="Lorenzen E.D."/>
        </authorList>
    </citation>
    <scope>NUCLEOTIDE SEQUENCE [LARGE SCALE GENOMIC DNA]</scope>
</reference>
<evidence type="ECO:0000313" key="4">
    <source>
        <dbReference type="Proteomes" id="UP000308365"/>
    </source>
</evidence>
<dbReference type="AlphaFoldDB" id="A0A4U1FSG2"/>
<dbReference type="PANTHER" id="PTHR47055">
    <property type="entry name" value="DDE_TNP_1_7 DOMAIN-CONTAINING PROTEIN"/>
    <property type="match status" value="1"/>
</dbReference>
<dbReference type="GO" id="GO:0043565">
    <property type="term" value="F:sequence-specific DNA binding"/>
    <property type="evidence" value="ECO:0007669"/>
    <property type="project" value="TreeGrafter"/>
</dbReference>
<sequence length="353" mass="41667">IKSDCKAQKTPQETRLRKAQEERSQDRTYKKEAKGVKISSLEMDQERPQIRFSKVIHARFSNLKTSELVSEFEETKLYWRHFKKLKCVLCVPVLSRYAPYPKRRMFGRNSPGVHHSLVTNAIKEERFEVIFDQLHFVDNQLRKMVKFTRVRPFITRINKNYIHLQKKSIPLTSKVSTSYKQGPWVGGSLMMKFANTAQKQSQYLYHLHVFDTHHMELRTAWKKRRIKAVGIIHESKTEHCLLKNNTELKNRKKGAKVRGKTWYSSLIKYIINVAFSNNGSCIRFVQGNKGCYDQIGTEMRYNINMRSHWIIHQDKKTQYVLVMCTPRILECTSSLQKTKFCGREKCLLDQQGR</sequence>
<name>A0A4U1FSG2_MONMO</name>
<evidence type="ECO:0000313" key="3">
    <source>
        <dbReference type="EMBL" id="TKC52964.1"/>
    </source>
</evidence>
<accession>A0A4U1FSG2</accession>
<evidence type="ECO:0000256" key="1">
    <source>
        <dbReference type="SAM" id="MobiDB-lite"/>
    </source>
</evidence>
<dbReference type="InterPro" id="IPR052638">
    <property type="entry name" value="PiggyBac_TE-derived"/>
</dbReference>
<comment type="caution">
    <text evidence="3">The sequence shown here is derived from an EMBL/GenBank/DDBJ whole genome shotgun (WGS) entry which is preliminary data.</text>
</comment>
<evidence type="ECO:0000259" key="2">
    <source>
        <dbReference type="Pfam" id="PF13843"/>
    </source>
</evidence>
<feature type="region of interest" description="Disordered" evidence="1">
    <location>
        <begin position="1"/>
        <end position="33"/>
    </location>
</feature>
<feature type="non-terminal residue" evidence="3">
    <location>
        <position position="1"/>
    </location>
</feature>